<organism evidence="17 18">
    <name type="scientific">Macrostomum lignano</name>
    <dbReference type="NCBI Taxonomy" id="282301"/>
    <lineage>
        <taxon>Eukaryota</taxon>
        <taxon>Metazoa</taxon>
        <taxon>Spiralia</taxon>
        <taxon>Lophotrochozoa</taxon>
        <taxon>Platyhelminthes</taxon>
        <taxon>Rhabditophora</taxon>
        <taxon>Macrostomorpha</taxon>
        <taxon>Macrostomida</taxon>
        <taxon>Macrostomidae</taxon>
        <taxon>Macrostomum</taxon>
    </lineage>
</organism>
<comment type="cofactor">
    <cofactor evidence="3">
        <name>chloride</name>
        <dbReference type="ChEBI" id="CHEBI:17996"/>
    </cofactor>
</comment>
<keyword evidence="14" id="KW-0732">Signal</keyword>
<dbReference type="GO" id="GO:0046872">
    <property type="term" value="F:metal ion binding"/>
    <property type="evidence" value="ECO:0007669"/>
    <property type="project" value="UniProtKB-KW"/>
</dbReference>
<dbReference type="STRING" id="282301.A0A267F6H6"/>
<name>A0A267F6H6_9PLAT</name>
<evidence type="ECO:0000256" key="13">
    <source>
        <dbReference type="RuleBase" id="RU361134"/>
    </source>
</evidence>
<comment type="catalytic activity">
    <reaction evidence="1 13">
        <text>Endohydrolysis of (1-&gt;4)-alpha-D-glucosidic linkages in polysaccharides containing three or more (1-&gt;4)-alpha-linked D-glucose units.</text>
        <dbReference type="EC" id="3.2.1.1"/>
    </reaction>
</comment>
<dbReference type="InterPro" id="IPR031319">
    <property type="entry name" value="A-amylase_C"/>
</dbReference>
<dbReference type="GO" id="GO:0004556">
    <property type="term" value="F:alpha-amylase activity"/>
    <property type="evidence" value="ECO:0007669"/>
    <property type="project" value="UniProtKB-UniRule"/>
</dbReference>
<dbReference type="PANTHER" id="PTHR43447">
    <property type="entry name" value="ALPHA-AMYLASE"/>
    <property type="match status" value="1"/>
</dbReference>
<dbReference type="SMART" id="SM00642">
    <property type="entry name" value="Aamy"/>
    <property type="match status" value="1"/>
</dbReference>
<evidence type="ECO:0000256" key="6">
    <source>
        <dbReference type="ARBA" id="ARBA00022723"/>
    </source>
</evidence>
<feature type="domain" description="Alpha-amylase C-terminal" evidence="15">
    <location>
        <begin position="425"/>
        <end position="512"/>
    </location>
</feature>
<keyword evidence="7 13" id="KW-0378">Hydrolase</keyword>
<evidence type="ECO:0000256" key="10">
    <source>
        <dbReference type="ARBA" id="ARBA00023277"/>
    </source>
</evidence>
<keyword evidence="6" id="KW-0479">Metal-binding</keyword>
<dbReference type="InterPro" id="IPR006047">
    <property type="entry name" value="GH13_cat_dom"/>
</dbReference>
<keyword evidence="8" id="KW-0106">Calcium</keyword>
<dbReference type="InterPro" id="IPR006048">
    <property type="entry name" value="A-amylase/branching_C"/>
</dbReference>
<feature type="signal peptide" evidence="14">
    <location>
        <begin position="1"/>
        <end position="21"/>
    </location>
</feature>
<dbReference type="SUPFAM" id="SSF51445">
    <property type="entry name" value="(Trans)glycosidases"/>
    <property type="match status" value="1"/>
</dbReference>
<evidence type="ECO:0000256" key="4">
    <source>
        <dbReference type="ARBA" id="ARBA00008061"/>
    </source>
</evidence>
<dbReference type="AlphaFoldDB" id="A0A267F6H6"/>
<keyword evidence="10 13" id="KW-0119">Carbohydrate metabolism</keyword>
<feature type="chain" id="PRO_5012130862" description="Alpha-amylase" evidence="14">
    <location>
        <begin position="22"/>
        <end position="513"/>
    </location>
</feature>
<dbReference type="FunFam" id="3.20.20.80:FF:000056">
    <property type="entry name" value="Pancreatic alpha-amylase"/>
    <property type="match status" value="1"/>
</dbReference>
<evidence type="ECO:0000256" key="1">
    <source>
        <dbReference type="ARBA" id="ARBA00000548"/>
    </source>
</evidence>
<dbReference type="PRINTS" id="PR00110">
    <property type="entry name" value="ALPHAAMYLASE"/>
</dbReference>
<gene>
    <name evidence="17" type="ORF">BOX15_Mlig032236g1</name>
</gene>
<feature type="domain" description="Glycosyl hydrolase family 13 catalytic" evidence="16">
    <location>
        <begin position="32"/>
        <end position="416"/>
    </location>
</feature>
<evidence type="ECO:0000256" key="12">
    <source>
        <dbReference type="RuleBase" id="RU003615"/>
    </source>
</evidence>
<dbReference type="EC" id="3.2.1.1" evidence="5 13"/>
<proteinExistence type="inferred from homology"/>
<dbReference type="InterPro" id="IPR006046">
    <property type="entry name" value="Alpha_amylase"/>
</dbReference>
<keyword evidence="9" id="KW-0868">Chloride</keyword>
<keyword evidence="18" id="KW-1185">Reference proteome</keyword>
<keyword evidence="11 13" id="KW-0326">Glycosidase</keyword>
<dbReference type="OrthoDB" id="550577at2759"/>
<dbReference type="Proteomes" id="UP000215902">
    <property type="component" value="Unassembled WGS sequence"/>
</dbReference>
<comment type="similarity">
    <text evidence="4 12">Belongs to the glycosyl hydrolase 13 family.</text>
</comment>
<dbReference type="Gene3D" id="2.60.40.1180">
    <property type="entry name" value="Golgi alpha-mannosidase II"/>
    <property type="match status" value="1"/>
</dbReference>
<dbReference type="EMBL" id="NIVC01001376">
    <property type="protein sequence ID" value="PAA68689.1"/>
    <property type="molecule type" value="Genomic_DNA"/>
</dbReference>
<evidence type="ECO:0000259" key="16">
    <source>
        <dbReference type="SMART" id="SM00642"/>
    </source>
</evidence>
<dbReference type="Gene3D" id="3.20.20.80">
    <property type="entry name" value="Glycosidases"/>
    <property type="match status" value="1"/>
</dbReference>
<evidence type="ECO:0000256" key="8">
    <source>
        <dbReference type="ARBA" id="ARBA00022837"/>
    </source>
</evidence>
<reference evidence="17 18" key="1">
    <citation type="submission" date="2017-06" db="EMBL/GenBank/DDBJ databases">
        <title>A platform for efficient transgenesis in Macrostomum lignano, a flatworm model organism for stem cell research.</title>
        <authorList>
            <person name="Berezikov E."/>
        </authorList>
    </citation>
    <scope>NUCLEOTIDE SEQUENCE [LARGE SCALE GENOMIC DNA]</scope>
    <source>
        <strain evidence="17">DV1</strain>
        <tissue evidence="17">Whole organism</tissue>
    </source>
</reference>
<evidence type="ECO:0000256" key="7">
    <source>
        <dbReference type="ARBA" id="ARBA00022801"/>
    </source>
</evidence>
<sequence>MLWIIAAVVAIALASVPGAATYKNPNCDGNRHVVVHLFEWRWNDIADECERFLGPYGYCGVQVSPPNEHRIVTSPYRPWWERYQPVSYILVSRSGNEQEFKNMVEKCNRNGVRIYVDAVINHMAGVGVSGRGIAGSYYDSGRQDFPGVPYSDWDFNGRGQCSTASLNIENYHDPVQVRNCRLVGLTDLQTGKDYVQRSIAGYLNKLVDIGVAGFRIDAAKHMWPDHIRGILGRVNNLNSRYFGTGKRPFVYQEVIDLGGEPIKNSEYTPIARVTEFNHGAHLSRAFSKHYPLKNLQNFGEQWGLIHSNDAMGFIDNHDNQRGHGGGGAILTFRQSKMYKAATAFALAHPYGFLKIMSSYHWDQRIENGKDKNDWIGPPAYGDGTTKPVPINPDLTCGDGWICEHRWRQIYGMVKFRNVVSGTGLNNWWDNGSHQIAFSRGNRGFVAFTLGGDLRTSIRSGMADGSYCDVISGAKVNGRCTGKTVSVSGGGWVNVQLSQSEDDAVLAIHAESKL</sequence>
<evidence type="ECO:0000256" key="3">
    <source>
        <dbReference type="ARBA" id="ARBA00001923"/>
    </source>
</evidence>
<evidence type="ECO:0000259" key="15">
    <source>
        <dbReference type="SMART" id="SM00632"/>
    </source>
</evidence>
<protein>
    <recommendedName>
        <fullName evidence="5 13">Alpha-amylase</fullName>
        <ecNumber evidence="5 13">3.2.1.1</ecNumber>
    </recommendedName>
</protein>
<dbReference type="SUPFAM" id="SSF51011">
    <property type="entry name" value="Glycosyl hydrolase domain"/>
    <property type="match status" value="1"/>
</dbReference>
<dbReference type="InterPro" id="IPR013780">
    <property type="entry name" value="Glyco_hydro_b"/>
</dbReference>
<dbReference type="Pfam" id="PF00128">
    <property type="entry name" value="Alpha-amylase"/>
    <property type="match status" value="1"/>
</dbReference>
<evidence type="ECO:0000313" key="17">
    <source>
        <dbReference type="EMBL" id="PAA68689.1"/>
    </source>
</evidence>
<dbReference type="GO" id="GO:0005975">
    <property type="term" value="P:carbohydrate metabolic process"/>
    <property type="evidence" value="ECO:0007669"/>
    <property type="project" value="InterPro"/>
</dbReference>
<evidence type="ECO:0000256" key="11">
    <source>
        <dbReference type="ARBA" id="ARBA00023295"/>
    </source>
</evidence>
<dbReference type="SMART" id="SM00632">
    <property type="entry name" value="Aamy_C"/>
    <property type="match status" value="1"/>
</dbReference>
<evidence type="ECO:0000256" key="9">
    <source>
        <dbReference type="ARBA" id="ARBA00023214"/>
    </source>
</evidence>
<evidence type="ECO:0000256" key="5">
    <source>
        <dbReference type="ARBA" id="ARBA00012595"/>
    </source>
</evidence>
<evidence type="ECO:0000256" key="2">
    <source>
        <dbReference type="ARBA" id="ARBA00001913"/>
    </source>
</evidence>
<dbReference type="CDD" id="cd11317">
    <property type="entry name" value="AmyAc_bac_euk_AmyA"/>
    <property type="match status" value="1"/>
</dbReference>
<comment type="caution">
    <text evidence="17">The sequence shown here is derived from an EMBL/GenBank/DDBJ whole genome shotgun (WGS) entry which is preliminary data.</text>
</comment>
<dbReference type="Pfam" id="PF02806">
    <property type="entry name" value="Alpha-amylase_C"/>
    <property type="match status" value="1"/>
</dbReference>
<accession>A0A267F6H6</accession>
<dbReference type="InterPro" id="IPR017853">
    <property type="entry name" value="GH"/>
</dbReference>
<evidence type="ECO:0000256" key="14">
    <source>
        <dbReference type="SAM" id="SignalP"/>
    </source>
</evidence>
<evidence type="ECO:0000313" key="18">
    <source>
        <dbReference type="Proteomes" id="UP000215902"/>
    </source>
</evidence>
<comment type="cofactor">
    <cofactor evidence="2">
        <name>Ca(2+)</name>
        <dbReference type="ChEBI" id="CHEBI:29108"/>
    </cofactor>
</comment>